<evidence type="ECO:0000313" key="1">
    <source>
        <dbReference type="EMBL" id="KAK4464490.1"/>
    </source>
</evidence>
<dbReference type="InterPro" id="IPR015075">
    <property type="entry name" value="AtaL"/>
</dbReference>
<dbReference type="Gene3D" id="3.30.530.20">
    <property type="match status" value="1"/>
</dbReference>
<protein>
    <recommendedName>
        <fullName evidence="3">DUF1857-domain-containing protein</fullName>
    </recommendedName>
</protein>
<sequence>MAVNVAYTSPVNKPGQEPVLTADDVWTGIVATVRRPQDFVDYISHLDIFDDTGLTLRRILHFVPEASHSAPGGKLDQNVTIVPDLKVEFVAAATGKAILSVSKDAEGDQVYMTQSFEVAYPPGVEAGSPEAVKQHEHLTRVVKSNVLSNIESFRQLKAKGSKA</sequence>
<name>A0AAV9HWS4_9PEZI</name>
<dbReference type="Pfam" id="PF08982">
    <property type="entry name" value="AtaL"/>
    <property type="match status" value="1"/>
</dbReference>
<gene>
    <name evidence="1" type="ORF">QBC42DRAFT_284478</name>
</gene>
<dbReference type="AlphaFoldDB" id="A0AAV9HWS4"/>
<dbReference type="Proteomes" id="UP001321749">
    <property type="component" value="Unassembled WGS sequence"/>
</dbReference>
<evidence type="ECO:0008006" key="3">
    <source>
        <dbReference type="Google" id="ProtNLM"/>
    </source>
</evidence>
<proteinExistence type="predicted"/>
<reference evidence="1" key="1">
    <citation type="journal article" date="2023" name="Mol. Phylogenet. Evol.">
        <title>Genome-scale phylogeny and comparative genomics of the fungal order Sordariales.</title>
        <authorList>
            <person name="Hensen N."/>
            <person name="Bonometti L."/>
            <person name="Westerberg I."/>
            <person name="Brannstrom I.O."/>
            <person name="Guillou S."/>
            <person name="Cros-Aarteil S."/>
            <person name="Calhoun S."/>
            <person name="Haridas S."/>
            <person name="Kuo A."/>
            <person name="Mondo S."/>
            <person name="Pangilinan J."/>
            <person name="Riley R."/>
            <person name="LaButti K."/>
            <person name="Andreopoulos B."/>
            <person name="Lipzen A."/>
            <person name="Chen C."/>
            <person name="Yan M."/>
            <person name="Daum C."/>
            <person name="Ng V."/>
            <person name="Clum A."/>
            <person name="Steindorff A."/>
            <person name="Ohm R.A."/>
            <person name="Martin F."/>
            <person name="Silar P."/>
            <person name="Natvig D.O."/>
            <person name="Lalanne C."/>
            <person name="Gautier V."/>
            <person name="Ament-Velasquez S.L."/>
            <person name="Kruys A."/>
            <person name="Hutchinson M.I."/>
            <person name="Powell A.J."/>
            <person name="Barry K."/>
            <person name="Miller A.N."/>
            <person name="Grigoriev I.V."/>
            <person name="Debuchy R."/>
            <person name="Gladieux P."/>
            <person name="Hiltunen Thoren M."/>
            <person name="Johannesson H."/>
        </authorList>
    </citation>
    <scope>NUCLEOTIDE SEQUENCE</scope>
    <source>
        <strain evidence="1">PSN324</strain>
    </source>
</reference>
<organism evidence="1 2">
    <name type="scientific">Cladorrhinum samala</name>
    <dbReference type="NCBI Taxonomy" id="585594"/>
    <lineage>
        <taxon>Eukaryota</taxon>
        <taxon>Fungi</taxon>
        <taxon>Dikarya</taxon>
        <taxon>Ascomycota</taxon>
        <taxon>Pezizomycotina</taxon>
        <taxon>Sordariomycetes</taxon>
        <taxon>Sordariomycetidae</taxon>
        <taxon>Sordariales</taxon>
        <taxon>Podosporaceae</taxon>
        <taxon>Cladorrhinum</taxon>
    </lineage>
</organism>
<reference evidence="1" key="2">
    <citation type="submission" date="2023-06" db="EMBL/GenBank/DDBJ databases">
        <authorList>
            <consortium name="Lawrence Berkeley National Laboratory"/>
            <person name="Mondo S.J."/>
            <person name="Hensen N."/>
            <person name="Bonometti L."/>
            <person name="Westerberg I."/>
            <person name="Brannstrom I.O."/>
            <person name="Guillou S."/>
            <person name="Cros-Aarteil S."/>
            <person name="Calhoun S."/>
            <person name="Haridas S."/>
            <person name="Kuo A."/>
            <person name="Pangilinan J."/>
            <person name="Riley R."/>
            <person name="Labutti K."/>
            <person name="Andreopoulos B."/>
            <person name="Lipzen A."/>
            <person name="Chen C."/>
            <person name="Yanf M."/>
            <person name="Daum C."/>
            <person name="Ng V."/>
            <person name="Clum A."/>
            <person name="Steindorff A."/>
            <person name="Ohm R."/>
            <person name="Martin F."/>
            <person name="Silar P."/>
            <person name="Natvig D."/>
            <person name="Lalanne C."/>
            <person name="Gautier V."/>
            <person name="Ament-Velasquez S.L."/>
            <person name="Kruys A."/>
            <person name="Hutchinson M.I."/>
            <person name="Powell A.J."/>
            <person name="Barry K."/>
            <person name="Miller A.N."/>
            <person name="Grigoriev I.V."/>
            <person name="Debuchy R."/>
            <person name="Gladieux P."/>
            <person name="Thoren M.H."/>
            <person name="Johannesson H."/>
        </authorList>
    </citation>
    <scope>NUCLEOTIDE SEQUENCE</scope>
    <source>
        <strain evidence="1">PSN324</strain>
    </source>
</reference>
<evidence type="ECO:0000313" key="2">
    <source>
        <dbReference type="Proteomes" id="UP001321749"/>
    </source>
</evidence>
<dbReference type="InterPro" id="IPR023393">
    <property type="entry name" value="START-like_dom_sf"/>
</dbReference>
<comment type="caution">
    <text evidence="1">The sequence shown here is derived from an EMBL/GenBank/DDBJ whole genome shotgun (WGS) entry which is preliminary data.</text>
</comment>
<dbReference type="EMBL" id="MU864948">
    <property type="protein sequence ID" value="KAK4464490.1"/>
    <property type="molecule type" value="Genomic_DNA"/>
</dbReference>
<keyword evidence="2" id="KW-1185">Reference proteome</keyword>
<accession>A0AAV9HWS4</accession>
<dbReference type="SUPFAM" id="SSF55961">
    <property type="entry name" value="Bet v1-like"/>
    <property type="match status" value="1"/>
</dbReference>